<name>A0A2U3JXI2_9BACT</name>
<evidence type="ECO:0000256" key="1">
    <source>
        <dbReference type="SAM" id="MobiDB-lite"/>
    </source>
</evidence>
<dbReference type="AlphaFoldDB" id="A0A2U3JXI2"/>
<proteinExistence type="predicted"/>
<protein>
    <submittedName>
        <fullName evidence="2">Uncharacterized protein</fullName>
    </submittedName>
</protein>
<feature type="region of interest" description="Disordered" evidence="1">
    <location>
        <begin position="1"/>
        <end position="36"/>
    </location>
</feature>
<reference evidence="3" key="1">
    <citation type="submission" date="2018-02" db="EMBL/GenBank/DDBJ databases">
        <authorList>
            <person name="Hausmann B."/>
        </authorList>
    </citation>
    <scope>NUCLEOTIDE SEQUENCE [LARGE SCALE GENOMIC DNA]</scope>
    <source>
        <strain evidence="3">Peat soil MAG SbA1</strain>
    </source>
</reference>
<gene>
    <name evidence="2" type="ORF">SBA1_1030025</name>
</gene>
<evidence type="ECO:0000313" key="2">
    <source>
        <dbReference type="EMBL" id="SPF32091.1"/>
    </source>
</evidence>
<organism evidence="2 3">
    <name type="scientific">Candidatus Sulfotelmatobacter kueseliae</name>
    <dbReference type="NCBI Taxonomy" id="2042962"/>
    <lineage>
        <taxon>Bacteria</taxon>
        <taxon>Pseudomonadati</taxon>
        <taxon>Acidobacteriota</taxon>
        <taxon>Terriglobia</taxon>
        <taxon>Terriglobales</taxon>
        <taxon>Candidatus Korobacteraceae</taxon>
        <taxon>Candidatus Sulfotelmatobacter</taxon>
    </lineage>
</organism>
<evidence type="ECO:0000313" key="3">
    <source>
        <dbReference type="Proteomes" id="UP000238701"/>
    </source>
</evidence>
<dbReference type="Proteomes" id="UP000238701">
    <property type="component" value="Unassembled WGS sequence"/>
</dbReference>
<sequence>MSTISSMKEGNRKTARSARYAGTSTASSFVRSHTETKTVVAGTSANSVEVIAVVNGESGEHALHCNRSRRLAKQG</sequence>
<accession>A0A2U3JXI2</accession>
<dbReference type="EMBL" id="OMOD01000006">
    <property type="protein sequence ID" value="SPF32091.1"/>
    <property type="molecule type" value="Genomic_DNA"/>
</dbReference>
<feature type="compositionally biased region" description="Polar residues" evidence="1">
    <location>
        <begin position="22"/>
        <end position="31"/>
    </location>
</feature>